<dbReference type="OrthoDB" id="1703439at2759"/>
<keyword evidence="6 10" id="KW-0472">Membrane</keyword>
<feature type="compositionally biased region" description="Polar residues" evidence="9">
    <location>
        <begin position="893"/>
        <end position="904"/>
    </location>
</feature>
<dbReference type="STRING" id="906689.A0A2I0WZE0"/>
<feature type="compositionally biased region" description="Basic and acidic residues" evidence="9">
    <location>
        <begin position="14"/>
        <end position="24"/>
    </location>
</feature>
<evidence type="ECO:0000256" key="9">
    <source>
        <dbReference type="SAM" id="MobiDB-lite"/>
    </source>
</evidence>
<evidence type="ECO:0000256" key="4">
    <source>
        <dbReference type="ARBA" id="ARBA00022989"/>
    </source>
</evidence>
<organism evidence="11 12">
    <name type="scientific">Dendrobium catenatum</name>
    <dbReference type="NCBI Taxonomy" id="906689"/>
    <lineage>
        <taxon>Eukaryota</taxon>
        <taxon>Viridiplantae</taxon>
        <taxon>Streptophyta</taxon>
        <taxon>Embryophyta</taxon>
        <taxon>Tracheophyta</taxon>
        <taxon>Spermatophyta</taxon>
        <taxon>Magnoliopsida</taxon>
        <taxon>Liliopsida</taxon>
        <taxon>Asparagales</taxon>
        <taxon>Orchidaceae</taxon>
        <taxon>Epidendroideae</taxon>
        <taxon>Malaxideae</taxon>
        <taxon>Dendrobiinae</taxon>
        <taxon>Dendrobium</taxon>
    </lineage>
</organism>
<feature type="compositionally biased region" description="Basic and acidic residues" evidence="9">
    <location>
        <begin position="105"/>
        <end position="127"/>
    </location>
</feature>
<evidence type="ECO:0000256" key="7">
    <source>
        <dbReference type="ARBA" id="ARBA00038080"/>
    </source>
</evidence>
<evidence type="ECO:0000313" key="12">
    <source>
        <dbReference type="Proteomes" id="UP000233837"/>
    </source>
</evidence>
<dbReference type="EMBL" id="KZ502292">
    <property type="protein sequence ID" value="PKU81026.1"/>
    <property type="molecule type" value="Genomic_DNA"/>
</dbReference>
<evidence type="ECO:0000256" key="6">
    <source>
        <dbReference type="ARBA" id="ARBA00023136"/>
    </source>
</evidence>
<feature type="coiled-coil region" evidence="8">
    <location>
        <begin position="180"/>
        <end position="224"/>
    </location>
</feature>
<feature type="region of interest" description="Disordered" evidence="9">
    <location>
        <begin position="688"/>
        <end position="710"/>
    </location>
</feature>
<evidence type="ECO:0000256" key="3">
    <source>
        <dbReference type="ARBA" id="ARBA00022692"/>
    </source>
</evidence>
<keyword evidence="5 8" id="KW-0175">Coiled coil</keyword>
<feature type="region of interest" description="Disordered" evidence="9">
    <location>
        <begin position="1"/>
        <end position="24"/>
    </location>
</feature>
<accession>A0A2I0WZE0</accession>
<feature type="region of interest" description="Disordered" evidence="9">
    <location>
        <begin position="1338"/>
        <end position="1435"/>
    </location>
</feature>
<comment type="similarity">
    <text evidence="7">Belongs to the plant Proton pump-interactor protein family.</text>
</comment>
<feature type="compositionally biased region" description="Basic and acidic residues" evidence="9">
    <location>
        <begin position="435"/>
        <end position="453"/>
    </location>
</feature>
<feature type="compositionally biased region" description="Basic and acidic residues" evidence="9">
    <location>
        <begin position="1384"/>
        <end position="1401"/>
    </location>
</feature>
<feature type="region of interest" description="Disordered" evidence="9">
    <location>
        <begin position="822"/>
        <end position="911"/>
    </location>
</feature>
<dbReference type="PANTHER" id="PTHR32219">
    <property type="entry name" value="RNA-BINDING PROTEIN YLMH-RELATED"/>
    <property type="match status" value="1"/>
</dbReference>
<proteinExistence type="inferred from homology"/>
<feature type="compositionally biased region" description="Low complexity" evidence="9">
    <location>
        <begin position="1403"/>
        <end position="1422"/>
    </location>
</feature>
<feature type="compositionally biased region" description="Basic and acidic residues" evidence="9">
    <location>
        <begin position="479"/>
        <end position="512"/>
    </location>
</feature>
<dbReference type="PANTHER" id="PTHR32219:SF3">
    <property type="entry name" value="CALPONIN-LIKE DOMAIN PROTEIN"/>
    <property type="match status" value="1"/>
</dbReference>
<feature type="region of interest" description="Disordered" evidence="9">
    <location>
        <begin position="328"/>
        <end position="348"/>
    </location>
</feature>
<reference evidence="11 12" key="1">
    <citation type="journal article" date="2016" name="Sci. Rep.">
        <title>The Dendrobium catenatum Lindl. genome sequence provides insights into polysaccharide synthase, floral development and adaptive evolution.</title>
        <authorList>
            <person name="Zhang G.Q."/>
            <person name="Xu Q."/>
            <person name="Bian C."/>
            <person name="Tsai W.C."/>
            <person name="Yeh C.M."/>
            <person name="Liu K.W."/>
            <person name="Yoshida K."/>
            <person name="Zhang L.S."/>
            <person name="Chang S.B."/>
            <person name="Chen F."/>
            <person name="Shi Y."/>
            <person name="Su Y.Y."/>
            <person name="Zhang Y.Q."/>
            <person name="Chen L.J."/>
            <person name="Yin Y."/>
            <person name="Lin M."/>
            <person name="Huang H."/>
            <person name="Deng H."/>
            <person name="Wang Z.W."/>
            <person name="Zhu S.L."/>
            <person name="Zhao X."/>
            <person name="Deng C."/>
            <person name="Niu S.C."/>
            <person name="Huang J."/>
            <person name="Wang M."/>
            <person name="Liu G.H."/>
            <person name="Yang H.J."/>
            <person name="Xiao X.J."/>
            <person name="Hsiao Y.Y."/>
            <person name="Wu W.L."/>
            <person name="Chen Y.Y."/>
            <person name="Mitsuda N."/>
            <person name="Ohme-Takagi M."/>
            <person name="Luo Y.B."/>
            <person name="Van de Peer Y."/>
            <person name="Liu Z.J."/>
        </authorList>
    </citation>
    <scope>NUCLEOTIDE SEQUENCE [LARGE SCALE GENOMIC DNA]</scope>
    <source>
        <tissue evidence="11">The whole plant</tissue>
    </source>
</reference>
<dbReference type="Proteomes" id="UP000233837">
    <property type="component" value="Unassembled WGS sequence"/>
</dbReference>
<feature type="compositionally biased region" description="Basic and acidic residues" evidence="9">
    <location>
        <begin position="845"/>
        <end position="875"/>
    </location>
</feature>
<evidence type="ECO:0000256" key="5">
    <source>
        <dbReference type="ARBA" id="ARBA00023054"/>
    </source>
</evidence>
<comment type="subcellular location">
    <subcellularLocation>
        <location evidence="1">Cell membrane</location>
        <topology evidence="1">Single-pass membrane protein</topology>
    </subcellularLocation>
</comment>
<feature type="region of interest" description="Disordered" evidence="9">
    <location>
        <begin position="382"/>
        <end position="537"/>
    </location>
</feature>
<keyword evidence="4 10" id="KW-1133">Transmembrane helix</keyword>
<feature type="coiled-coil region" evidence="8">
    <location>
        <begin position="784"/>
        <end position="811"/>
    </location>
</feature>
<gene>
    <name evidence="11" type="primary">PPI1</name>
    <name evidence="11" type="ORF">MA16_Dca025210</name>
</gene>
<evidence type="ECO:0000256" key="1">
    <source>
        <dbReference type="ARBA" id="ARBA00004162"/>
    </source>
</evidence>
<feature type="compositionally biased region" description="Basic and acidic residues" evidence="9">
    <location>
        <begin position="1338"/>
        <end position="1376"/>
    </location>
</feature>
<protein>
    <submittedName>
        <fullName evidence="11">Proton pump-interactor 1</fullName>
    </submittedName>
</protein>
<evidence type="ECO:0000256" key="2">
    <source>
        <dbReference type="ARBA" id="ARBA00022475"/>
    </source>
</evidence>
<feature type="region of interest" description="Disordered" evidence="9">
    <location>
        <begin position="758"/>
        <end position="777"/>
    </location>
</feature>
<dbReference type="InterPro" id="IPR055282">
    <property type="entry name" value="PPI1-4"/>
</dbReference>
<feature type="compositionally biased region" description="Basic and acidic residues" evidence="9">
    <location>
        <begin position="387"/>
        <end position="423"/>
    </location>
</feature>
<feature type="transmembrane region" description="Helical" evidence="10">
    <location>
        <begin position="1457"/>
        <end position="1478"/>
    </location>
</feature>
<dbReference type="GO" id="GO:0005886">
    <property type="term" value="C:plasma membrane"/>
    <property type="evidence" value="ECO:0007669"/>
    <property type="project" value="UniProtKB-SubCell"/>
</dbReference>
<feature type="compositionally biased region" description="Basic and acidic residues" evidence="9">
    <location>
        <begin position="64"/>
        <end position="79"/>
    </location>
</feature>
<keyword evidence="2" id="KW-1003">Cell membrane</keyword>
<feature type="compositionally biased region" description="Basic and acidic residues" evidence="9">
    <location>
        <begin position="882"/>
        <end position="891"/>
    </location>
</feature>
<feature type="region of interest" description="Disordered" evidence="9">
    <location>
        <begin position="38"/>
        <end position="154"/>
    </location>
</feature>
<feature type="coiled-coil region" evidence="8">
    <location>
        <begin position="935"/>
        <end position="969"/>
    </location>
</feature>
<feature type="compositionally biased region" description="Basic and acidic residues" evidence="9">
    <location>
        <begin position="134"/>
        <end position="143"/>
    </location>
</feature>
<keyword evidence="12" id="KW-1185">Reference proteome</keyword>
<evidence type="ECO:0000256" key="8">
    <source>
        <dbReference type="SAM" id="Coils"/>
    </source>
</evidence>
<sequence>MAVEKNEGGGAGTEGDHLARAELEMKKAREMGGEIEHIACREGDDNDGSGTDGSFVMVMNGGDSDARSDSSEKDLEMDVRGGGGGAGDLLVADSGSTFVDGGSAEESKGDNGVERQGNEREEERKLGDSFSAENEGKDDHVVGGEDDAHDGEVAQKILSMPVELEEFIDESTKTDHAQKLEEHEEEMVVVDAKKDQVEEGFVAVEDSKEEKNAVIEELNNKDEVVDIEVFKTEKSDQVGEELLMVEDSKNEKDIIIEGLYVVDEAIDPIVVEDLKNKEQNQVEEEVVIVEDSKNEMEAVIEYLNKLDEVIMGTEEQVSEGTEVSYAKNEVDSDNEGLTVGASSAQSSSSGFVDRNIKLELLIGISDAVESAVTKLMNNEAESVPEIEELKEGSEQKTGDVESSITEKKEADSASEIEERRDANNEVAVEINSSELAKEEISSVHEIEDSKDENHEECEDVDSLLTDAANEGVDSNSEVDESRNTNDEGIKDVESSKEKISSVFDIEDRRDDNREECEDVESSVRDAATKGVDSNLEVEERKNTNIEVIKDVESEIADHMDNEVYSASEVIDRKIANDDLSNCIDWENEKNSVTQVDENLQVKATLAVSDGESGELVTSVELLKQHNVNASLPKFEIEEKENDSSVELIDELVMKDSRSAPIVEEYQAAEVSSIGQSTEPVKEFISSTSQAEVEYDATLSTSSAPEAEEDKNAKMLFIASNPEHKEDVSLAPMVEEKQDLDASFIDSNTEPIRLLASTSEVGELQDADAPSIDSIPEPVKEDVGLASKSEENQNAEALVTEGENEKRELKSATELVEVVSKPVKAKEGMEDRRKDLNAAEQSVESSRIEIVHETRDLKSDTELTEHKKIHLEKSLGEIEEQQMELKSEEKMDALNNQQQQGNEASSAPDGDLEKAEMAAKKYRLIKIPRFTQRVINDEHQAKITDAHAQVDEHTRRRDSLKAELDNMRKVLSDCFHKRDSTNEEEKKAKALVNAKRLEMDSIQTVISKGKTAASFLDIISRIHTLEYKMQHETISLKDEKKYLHELNQLKNERELHPFNKCSQLEIDDALKQKETAESSFKILKKEFDTLRNAHLKADEYLKSVSKSYIDQFNKVKEHEQKWKTANDFRQNAYKNLHGLKSDKMEHYWKYMDDRQVAKKYASSKDKEALERHCTEQVERIMRLWNEDDDFRKQYVESNLNNTLRKFGTLDGRTPGPNDPKLVIPQQNFPPLTTRSSPATVSVHHEQSLHSHKVTKPALPTNLMVRSKLPSESTSNDVADIVAPLREEFVELEVEKKLTIEEEEQARLAEEQARKAEELARKEEELRKVREELEFKEKLRMEQKAKAKDAEERKRRKAEKAQAKAEYKAQKQTELRELKRLKKEKKKEGTSEKDGIVEGDRASVTETSSQEASQEQENNNTTSSKRSRRKSSAALNKYSNKVQPVPLPLRNRGKRKMSAWIWTFCVAVALIGLFFAGNYISFSFSWLKFGF</sequence>
<evidence type="ECO:0000313" key="11">
    <source>
        <dbReference type="EMBL" id="PKU81026.1"/>
    </source>
</evidence>
<evidence type="ECO:0000256" key="10">
    <source>
        <dbReference type="SAM" id="Phobius"/>
    </source>
</evidence>
<reference evidence="11 12" key="2">
    <citation type="journal article" date="2017" name="Nature">
        <title>The Apostasia genome and the evolution of orchids.</title>
        <authorList>
            <person name="Zhang G.Q."/>
            <person name="Liu K.W."/>
            <person name="Li Z."/>
            <person name="Lohaus R."/>
            <person name="Hsiao Y.Y."/>
            <person name="Niu S.C."/>
            <person name="Wang J.Y."/>
            <person name="Lin Y.C."/>
            <person name="Xu Q."/>
            <person name="Chen L.J."/>
            <person name="Yoshida K."/>
            <person name="Fujiwara S."/>
            <person name="Wang Z.W."/>
            <person name="Zhang Y.Q."/>
            <person name="Mitsuda N."/>
            <person name="Wang M."/>
            <person name="Liu G.H."/>
            <person name="Pecoraro L."/>
            <person name="Huang H.X."/>
            <person name="Xiao X.J."/>
            <person name="Lin M."/>
            <person name="Wu X.Y."/>
            <person name="Wu W.L."/>
            <person name="Chen Y.Y."/>
            <person name="Chang S.B."/>
            <person name="Sakamoto S."/>
            <person name="Ohme-Takagi M."/>
            <person name="Yagi M."/>
            <person name="Zeng S.J."/>
            <person name="Shen C.Y."/>
            <person name="Yeh C.M."/>
            <person name="Luo Y.B."/>
            <person name="Tsai W.C."/>
            <person name="Van de Peer Y."/>
            <person name="Liu Z.J."/>
        </authorList>
    </citation>
    <scope>NUCLEOTIDE SEQUENCE [LARGE SCALE GENOMIC DNA]</scope>
    <source>
        <tissue evidence="11">The whole plant</tissue>
    </source>
</reference>
<keyword evidence="3 10" id="KW-0812">Transmembrane</keyword>
<feature type="compositionally biased region" description="Basic and acidic residues" evidence="9">
    <location>
        <begin position="823"/>
        <end position="836"/>
    </location>
</feature>
<name>A0A2I0WZE0_9ASPA</name>